<dbReference type="NCBIfam" id="TIGR00563">
    <property type="entry name" value="rsmB"/>
    <property type="match status" value="1"/>
</dbReference>
<dbReference type="GO" id="GO:0003723">
    <property type="term" value="F:RNA binding"/>
    <property type="evidence" value="ECO:0007669"/>
    <property type="project" value="UniProtKB-UniRule"/>
</dbReference>
<evidence type="ECO:0000256" key="5">
    <source>
        <dbReference type="ARBA" id="ARBA00022490"/>
    </source>
</evidence>
<dbReference type="InterPro" id="IPR049560">
    <property type="entry name" value="MeTrfase_RsmB-F_NOP2_cat"/>
</dbReference>
<evidence type="ECO:0000259" key="15">
    <source>
        <dbReference type="PROSITE" id="PS51686"/>
    </source>
</evidence>
<sequence>MDCRAAAARTLAQVIAGQSLNKALPQQLDKVAERDRGLLQELCYGSLRQWPRLAAIAAQLLDKPLRSKDQDIQALIILGLYQLSDTRIPDHAAVASTVAATRALSKPWAKGLVNALLRRYQRDSEQLYSKLDPAADLAHPQWLYQRLLQDWGEQQAKLIMATNNSRPPMTLRVNLSRISRDNYQQLLQEQGIESEAGAYSDAALYLKQPLDVTALPGFASALVSVQDEAAQLAAQLLAPQAGERILDACAAPGGKTCHALELQPEIQELVALDIDSERLSRVAENLERLGLSATLLAADAAEPPAQLEAHSFDRILVDAPCSASGVIRRHPDIKLLRRDRDIEHLAEQQLAILKGLWPLLKPGGRLLYVTCSVLDRENSATIQAFLSQQADAQHCELASNWGQRRDFGIQLLPQDKGPDGLFFAALQKAC</sequence>
<keyword evidence="9 14" id="KW-0949">S-adenosyl-L-methionine</keyword>
<evidence type="ECO:0000256" key="6">
    <source>
        <dbReference type="ARBA" id="ARBA00022552"/>
    </source>
</evidence>
<dbReference type="PANTHER" id="PTHR22807:SF61">
    <property type="entry name" value="NOL1_NOP2_SUN FAMILY PROTEIN _ ANTITERMINATION NUSB DOMAIN-CONTAINING PROTEIN"/>
    <property type="match status" value="1"/>
</dbReference>
<keyword evidence="10 14" id="KW-0694">RNA-binding</keyword>
<evidence type="ECO:0000256" key="10">
    <source>
        <dbReference type="ARBA" id="ARBA00022884"/>
    </source>
</evidence>
<dbReference type="Pfam" id="PF01029">
    <property type="entry name" value="NusB"/>
    <property type="match status" value="1"/>
</dbReference>
<dbReference type="InterPro" id="IPR004573">
    <property type="entry name" value="rRNA_ssu_MeTfrase_B"/>
</dbReference>
<organism evidence="16 17">
    <name type="scientific">Sediminihaliea albiluteola</name>
    <dbReference type="NCBI Taxonomy" id="2758564"/>
    <lineage>
        <taxon>Bacteria</taxon>
        <taxon>Pseudomonadati</taxon>
        <taxon>Pseudomonadota</taxon>
        <taxon>Gammaproteobacteria</taxon>
        <taxon>Cellvibrionales</taxon>
        <taxon>Halieaceae</taxon>
        <taxon>Sediminihaliea</taxon>
    </lineage>
</organism>
<dbReference type="EC" id="2.1.1.176" evidence="4"/>
<comment type="subcellular location">
    <subcellularLocation>
        <location evidence="2">Cytoplasm</location>
    </subcellularLocation>
</comment>
<dbReference type="Gene3D" id="1.10.940.10">
    <property type="entry name" value="NusB-like"/>
    <property type="match status" value="1"/>
</dbReference>
<evidence type="ECO:0000256" key="11">
    <source>
        <dbReference type="ARBA" id="ARBA00030399"/>
    </source>
</evidence>
<comment type="caution">
    <text evidence="16">The sequence shown here is derived from an EMBL/GenBank/DDBJ whole genome shotgun (WGS) entry which is preliminary data.</text>
</comment>
<dbReference type="CDD" id="cd02440">
    <property type="entry name" value="AdoMet_MTases"/>
    <property type="match status" value="1"/>
</dbReference>
<dbReference type="GO" id="GO:0006355">
    <property type="term" value="P:regulation of DNA-templated transcription"/>
    <property type="evidence" value="ECO:0007669"/>
    <property type="project" value="InterPro"/>
</dbReference>
<dbReference type="PROSITE" id="PS01153">
    <property type="entry name" value="NOL1_NOP2_SUN"/>
    <property type="match status" value="1"/>
</dbReference>
<dbReference type="GO" id="GO:0009383">
    <property type="term" value="F:rRNA (cytosine-C5-)-methyltransferase activity"/>
    <property type="evidence" value="ECO:0007669"/>
    <property type="project" value="TreeGrafter"/>
</dbReference>
<dbReference type="PROSITE" id="PS51686">
    <property type="entry name" value="SAM_MT_RSMB_NOP"/>
    <property type="match status" value="1"/>
</dbReference>
<evidence type="ECO:0000256" key="12">
    <source>
        <dbReference type="ARBA" id="ARBA00031088"/>
    </source>
</evidence>
<dbReference type="InterPro" id="IPR006027">
    <property type="entry name" value="NusB_RsmB_TIM44"/>
</dbReference>
<dbReference type="Pfam" id="PF22458">
    <property type="entry name" value="RsmF-B_ferredox"/>
    <property type="match status" value="1"/>
</dbReference>
<evidence type="ECO:0000256" key="1">
    <source>
        <dbReference type="ARBA" id="ARBA00002724"/>
    </source>
</evidence>
<keyword evidence="17" id="KW-1185">Reference proteome</keyword>
<evidence type="ECO:0000256" key="13">
    <source>
        <dbReference type="ARBA" id="ARBA00047283"/>
    </source>
</evidence>
<dbReference type="EMBL" id="JACFXU010000017">
    <property type="protein sequence ID" value="MBA6413796.1"/>
    <property type="molecule type" value="Genomic_DNA"/>
</dbReference>
<dbReference type="NCBIfam" id="NF008149">
    <property type="entry name" value="PRK10901.1"/>
    <property type="match status" value="1"/>
</dbReference>
<dbReference type="Gene3D" id="3.40.50.150">
    <property type="entry name" value="Vaccinia Virus protein VP39"/>
    <property type="match status" value="1"/>
</dbReference>
<evidence type="ECO:0000256" key="14">
    <source>
        <dbReference type="PROSITE-ProRule" id="PRU01023"/>
    </source>
</evidence>
<name>A0A7W2YJP4_9GAMM</name>
<comment type="function">
    <text evidence="1">Specifically methylates the cytosine at position 967 (m5C967) of 16S rRNA.</text>
</comment>
<dbReference type="SUPFAM" id="SSF53335">
    <property type="entry name" value="S-adenosyl-L-methionine-dependent methyltransferases"/>
    <property type="match status" value="1"/>
</dbReference>
<evidence type="ECO:0000256" key="8">
    <source>
        <dbReference type="ARBA" id="ARBA00022679"/>
    </source>
</evidence>
<comment type="catalytic activity">
    <reaction evidence="13">
        <text>cytidine(967) in 16S rRNA + S-adenosyl-L-methionine = 5-methylcytidine(967) in 16S rRNA + S-adenosyl-L-homocysteine + H(+)</text>
        <dbReference type="Rhea" id="RHEA:42748"/>
        <dbReference type="Rhea" id="RHEA-COMP:10219"/>
        <dbReference type="Rhea" id="RHEA-COMP:10220"/>
        <dbReference type="ChEBI" id="CHEBI:15378"/>
        <dbReference type="ChEBI" id="CHEBI:57856"/>
        <dbReference type="ChEBI" id="CHEBI:59789"/>
        <dbReference type="ChEBI" id="CHEBI:74483"/>
        <dbReference type="ChEBI" id="CHEBI:82748"/>
        <dbReference type="EC" id="2.1.1.176"/>
    </reaction>
</comment>
<dbReference type="Pfam" id="PF01189">
    <property type="entry name" value="Methyltr_RsmB-F"/>
    <property type="match status" value="1"/>
</dbReference>
<evidence type="ECO:0000256" key="2">
    <source>
        <dbReference type="ARBA" id="ARBA00004496"/>
    </source>
</evidence>
<dbReference type="SUPFAM" id="SSF48013">
    <property type="entry name" value="NusB-like"/>
    <property type="match status" value="1"/>
</dbReference>
<dbReference type="Proteomes" id="UP000539350">
    <property type="component" value="Unassembled WGS sequence"/>
</dbReference>
<keyword evidence="5" id="KW-0963">Cytoplasm</keyword>
<evidence type="ECO:0000256" key="4">
    <source>
        <dbReference type="ARBA" id="ARBA00012140"/>
    </source>
</evidence>
<feature type="active site" description="Nucleophile" evidence="14">
    <location>
        <position position="371"/>
    </location>
</feature>
<dbReference type="InterPro" id="IPR054728">
    <property type="entry name" value="RsmB-like_ferredoxin"/>
</dbReference>
<dbReference type="FunFam" id="3.40.50.150:FF:000022">
    <property type="entry name" value="Ribosomal RNA small subunit methyltransferase B"/>
    <property type="match status" value="1"/>
</dbReference>
<dbReference type="PRINTS" id="PR02008">
    <property type="entry name" value="RCMTFAMILY"/>
</dbReference>
<evidence type="ECO:0000313" key="17">
    <source>
        <dbReference type="Proteomes" id="UP000539350"/>
    </source>
</evidence>
<keyword evidence="6" id="KW-0698">rRNA processing</keyword>
<dbReference type="InterPro" id="IPR035926">
    <property type="entry name" value="NusB-like_sf"/>
</dbReference>
<reference evidence="16 17" key="1">
    <citation type="submission" date="2020-07" db="EMBL/GenBank/DDBJ databases">
        <title>Halieaceae bacterium, F7430, whole genome shotgun sequencing project.</title>
        <authorList>
            <person name="Jiang S."/>
            <person name="Liu Z.W."/>
            <person name="Du Z.J."/>
        </authorList>
    </citation>
    <scope>NUCLEOTIDE SEQUENCE [LARGE SCALE GENOMIC DNA]</scope>
    <source>
        <strain evidence="16 17">F7430</strain>
    </source>
</reference>
<feature type="binding site" evidence="14">
    <location>
        <begin position="249"/>
        <end position="255"/>
    </location>
    <ligand>
        <name>S-adenosyl-L-methionine</name>
        <dbReference type="ChEBI" id="CHEBI:59789"/>
    </ligand>
</feature>
<dbReference type="Gene3D" id="3.30.70.1170">
    <property type="entry name" value="Sun protein, domain 3"/>
    <property type="match status" value="1"/>
</dbReference>
<feature type="domain" description="SAM-dependent MTase RsmB/NOP-type" evidence="15">
    <location>
        <begin position="159"/>
        <end position="429"/>
    </location>
</feature>
<keyword evidence="8 14" id="KW-0808">Transferase</keyword>
<dbReference type="InterPro" id="IPR029063">
    <property type="entry name" value="SAM-dependent_MTases_sf"/>
</dbReference>
<dbReference type="InterPro" id="IPR001678">
    <property type="entry name" value="MeTrfase_RsmB-F_NOP2_dom"/>
</dbReference>
<dbReference type="GO" id="GO:0005829">
    <property type="term" value="C:cytosol"/>
    <property type="evidence" value="ECO:0007669"/>
    <property type="project" value="TreeGrafter"/>
</dbReference>
<feature type="binding site" evidence="14">
    <location>
        <position position="273"/>
    </location>
    <ligand>
        <name>S-adenosyl-L-methionine</name>
        <dbReference type="ChEBI" id="CHEBI:59789"/>
    </ligand>
</feature>
<dbReference type="InterPro" id="IPR018314">
    <property type="entry name" value="RsmB/NOL1/NOP2-like_CS"/>
</dbReference>
<evidence type="ECO:0000256" key="3">
    <source>
        <dbReference type="ARBA" id="ARBA00007494"/>
    </source>
</evidence>
<proteinExistence type="inferred from homology"/>
<dbReference type="AlphaFoldDB" id="A0A7W2YJP4"/>
<gene>
    <name evidence="16" type="primary">rsmB</name>
    <name evidence="16" type="ORF">H2508_11810</name>
</gene>
<feature type="binding site" evidence="14">
    <location>
        <position position="318"/>
    </location>
    <ligand>
        <name>S-adenosyl-L-methionine</name>
        <dbReference type="ChEBI" id="CHEBI:59789"/>
    </ligand>
</feature>
<evidence type="ECO:0000256" key="7">
    <source>
        <dbReference type="ARBA" id="ARBA00022603"/>
    </source>
</evidence>
<accession>A0A7W2YJP4</accession>
<evidence type="ECO:0000313" key="16">
    <source>
        <dbReference type="EMBL" id="MBA6413796.1"/>
    </source>
</evidence>
<dbReference type="NCBIfam" id="NF011494">
    <property type="entry name" value="PRK14902.1"/>
    <property type="match status" value="1"/>
</dbReference>
<comment type="similarity">
    <text evidence="3 14">Belongs to the class I-like SAM-binding methyltransferase superfamily. RsmB/NOP family.</text>
</comment>
<dbReference type="PANTHER" id="PTHR22807">
    <property type="entry name" value="NOP2 YEAST -RELATED NOL1/NOP2/FMU SUN DOMAIN-CONTAINING"/>
    <property type="match status" value="1"/>
</dbReference>
<evidence type="ECO:0000256" key="9">
    <source>
        <dbReference type="ARBA" id="ARBA00022691"/>
    </source>
</evidence>
<keyword evidence="7 14" id="KW-0489">Methyltransferase</keyword>
<dbReference type="GO" id="GO:0070475">
    <property type="term" value="P:rRNA base methylation"/>
    <property type="evidence" value="ECO:0007669"/>
    <property type="project" value="TreeGrafter"/>
</dbReference>
<dbReference type="InterPro" id="IPR023267">
    <property type="entry name" value="RCMT"/>
</dbReference>
<protein>
    <recommendedName>
        <fullName evidence="4">16S rRNA (cytosine(967)-C(5))-methyltransferase</fullName>
        <ecNumber evidence="4">2.1.1.176</ecNumber>
    </recommendedName>
    <alternativeName>
        <fullName evidence="11">16S rRNA m5C967 methyltransferase</fullName>
    </alternativeName>
    <alternativeName>
        <fullName evidence="12">rRNA (cytosine-C(5)-)-methyltransferase RsmB</fullName>
    </alternativeName>
</protein>
<feature type="binding site" evidence="14">
    <location>
        <position position="299"/>
    </location>
    <ligand>
        <name>S-adenosyl-L-methionine</name>
        <dbReference type="ChEBI" id="CHEBI:59789"/>
    </ligand>
</feature>